<dbReference type="InterPro" id="IPR050306">
    <property type="entry name" value="PfkB_Carbo_kinase"/>
</dbReference>
<dbReference type="InterPro" id="IPR029056">
    <property type="entry name" value="Ribokinase-like"/>
</dbReference>
<evidence type="ECO:0000256" key="3">
    <source>
        <dbReference type="ARBA" id="ARBA00022777"/>
    </source>
</evidence>
<gene>
    <name evidence="5" type="ORF">EAH73_13140</name>
</gene>
<comment type="similarity">
    <text evidence="1">Belongs to the carbohydrate kinase PfkB family.</text>
</comment>
<dbReference type="PANTHER" id="PTHR43085">
    <property type="entry name" value="HEXOKINASE FAMILY MEMBER"/>
    <property type="match status" value="1"/>
</dbReference>
<evidence type="ECO:0000313" key="6">
    <source>
        <dbReference type="Proteomes" id="UP000317646"/>
    </source>
</evidence>
<dbReference type="Gene3D" id="3.40.1190.20">
    <property type="match status" value="1"/>
</dbReference>
<comment type="caution">
    <text evidence="5">The sequence shown here is derived from an EMBL/GenBank/DDBJ whole genome shotgun (WGS) entry which is preliminary data.</text>
</comment>
<dbReference type="InterPro" id="IPR011611">
    <property type="entry name" value="PfkB_dom"/>
</dbReference>
<proteinExistence type="inferred from homology"/>
<keyword evidence="6" id="KW-1185">Reference proteome</keyword>
<evidence type="ECO:0000313" key="5">
    <source>
        <dbReference type="EMBL" id="TPG65645.1"/>
    </source>
</evidence>
<accession>A0A502GVI6</accession>
<dbReference type="AlphaFoldDB" id="A0A502GVI6"/>
<protein>
    <submittedName>
        <fullName evidence="5">Carbohydrate kinase</fullName>
    </submittedName>
</protein>
<organism evidence="5 6">
    <name type="scientific">Hymenobacter nivis</name>
    <dbReference type="NCBI Taxonomy" id="1850093"/>
    <lineage>
        <taxon>Bacteria</taxon>
        <taxon>Pseudomonadati</taxon>
        <taxon>Bacteroidota</taxon>
        <taxon>Cytophagia</taxon>
        <taxon>Cytophagales</taxon>
        <taxon>Hymenobacteraceae</taxon>
        <taxon>Hymenobacter</taxon>
    </lineage>
</organism>
<sequence>MCFGESLWDVLPAGRQPGGAPYLVAVHLHRLGRPVRLASRVGRDELGTELLAAMDAEGLDRSLVQHSPTHLTGVVKANVQPGHPTTYKVVQPVAWDYIRFGEELRAAVAGAPMLVYGSLAARTAATRETLYRLLQHAAFKVFDVNLRPPHYTRAVVKYLLQQADFVKLNQVELAEIMAWLGQPATEATALPYLAAHFHLQAVCLTKGAAGATLWADNQFFASTGALPAATETIGSSDVLLAHLLAHWPTGPPAAWWPRLWAAPALATA</sequence>
<dbReference type="EMBL" id="RCYZ01000005">
    <property type="protein sequence ID" value="TPG65645.1"/>
    <property type="molecule type" value="Genomic_DNA"/>
</dbReference>
<dbReference type="PANTHER" id="PTHR43085:SF57">
    <property type="entry name" value="CARBOHYDRATE KINASE PFKB DOMAIN-CONTAINING PROTEIN"/>
    <property type="match status" value="1"/>
</dbReference>
<name>A0A502GVI6_9BACT</name>
<evidence type="ECO:0000259" key="4">
    <source>
        <dbReference type="Pfam" id="PF00294"/>
    </source>
</evidence>
<dbReference type="GO" id="GO:0016301">
    <property type="term" value="F:kinase activity"/>
    <property type="evidence" value="ECO:0007669"/>
    <property type="project" value="UniProtKB-KW"/>
</dbReference>
<dbReference type="Pfam" id="PF00294">
    <property type="entry name" value="PfkB"/>
    <property type="match status" value="1"/>
</dbReference>
<evidence type="ECO:0000256" key="2">
    <source>
        <dbReference type="ARBA" id="ARBA00022679"/>
    </source>
</evidence>
<reference evidence="5 6" key="1">
    <citation type="journal article" date="2019" name="Environ. Microbiol.">
        <title>Species interactions and distinct microbial communities in high Arctic permafrost affected cryosols are associated with the CH4 and CO2 gas fluxes.</title>
        <authorList>
            <person name="Altshuler I."/>
            <person name="Hamel J."/>
            <person name="Turney S."/>
            <person name="Magnuson E."/>
            <person name="Levesque R."/>
            <person name="Greer C."/>
            <person name="Whyte L.G."/>
        </authorList>
    </citation>
    <scope>NUCLEOTIDE SEQUENCE [LARGE SCALE GENOMIC DNA]</scope>
    <source>
        <strain evidence="5 6">S9.2P</strain>
    </source>
</reference>
<keyword evidence="3 5" id="KW-0418">Kinase</keyword>
<dbReference type="Proteomes" id="UP000317646">
    <property type="component" value="Unassembled WGS sequence"/>
</dbReference>
<dbReference type="OrthoDB" id="9813569at2"/>
<keyword evidence="2" id="KW-0808">Transferase</keyword>
<dbReference type="SUPFAM" id="SSF53613">
    <property type="entry name" value="Ribokinase-like"/>
    <property type="match status" value="1"/>
</dbReference>
<feature type="domain" description="Carbohydrate kinase PfkB" evidence="4">
    <location>
        <begin position="15"/>
        <end position="250"/>
    </location>
</feature>
<evidence type="ECO:0000256" key="1">
    <source>
        <dbReference type="ARBA" id="ARBA00010688"/>
    </source>
</evidence>